<dbReference type="Proteomes" id="UP000189703">
    <property type="component" value="Unplaced"/>
</dbReference>
<accession>A0A1U8A1K7</accession>
<sequence length="187" mass="21060">MLKDVVGLKDRGYNFSEVAYVLDLPKGEGLKCDKAVGLDMIFGMICDCIRENDEAGIIGLYGTRGVGKTTILRKINNEFQHNDFDVVVWVTVSKAVNEERIHKEVGDVMGLTQKENANQVARAADIHKIFIGKKFLLLFNDIWKKVELVRIGILDPIGSTDRSSKVIFTTRSERVCRLMKAKKKIQS</sequence>
<dbReference type="AlphaFoldDB" id="A0A1U8A1K7"/>
<keyword evidence="3" id="KW-1185">Reference proteome</keyword>
<evidence type="ECO:0000313" key="4">
    <source>
        <dbReference type="RefSeq" id="XP_010260882.1"/>
    </source>
</evidence>
<keyword evidence="1" id="KW-0611">Plant defense</keyword>
<dbReference type="PRINTS" id="PR00364">
    <property type="entry name" value="DISEASERSIST"/>
</dbReference>
<dbReference type="Gene3D" id="3.40.50.300">
    <property type="entry name" value="P-loop containing nucleotide triphosphate hydrolases"/>
    <property type="match status" value="1"/>
</dbReference>
<dbReference type="OrthoDB" id="664960at2759"/>
<name>A0A1U8A1K7_NELNU</name>
<dbReference type="InterPro" id="IPR002182">
    <property type="entry name" value="NB-ARC"/>
</dbReference>
<dbReference type="SUPFAM" id="SSF52540">
    <property type="entry name" value="P-loop containing nucleoside triphosphate hydrolases"/>
    <property type="match status" value="1"/>
</dbReference>
<dbReference type="OMA" id="GSAMACK"/>
<dbReference type="RefSeq" id="XP_010260882.1">
    <property type="nucleotide sequence ID" value="XM_010262580.1"/>
</dbReference>
<proteinExistence type="predicted"/>
<organism evidence="3 4">
    <name type="scientific">Nelumbo nucifera</name>
    <name type="common">Sacred lotus</name>
    <dbReference type="NCBI Taxonomy" id="4432"/>
    <lineage>
        <taxon>Eukaryota</taxon>
        <taxon>Viridiplantae</taxon>
        <taxon>Streptophyta</taxon>
        <taxon>Embryophyta</taxon>
        <taxon>Tracheophyta</taxon>
        <taxon>Spermatophyta</taxon>
        <taxon>Magnoliopsida</taxon>
        <taxon>Proteales</taxon>
        <taxon>Nelumbonaceae</taxon>
        <taxon>Nelumbo</taxon>
    </lineage>
</organism>
<evidence type="ECO:0000259" key="2">
    <source>
        <dbReference type="Pfam" id="PF00931"/>
    </source>
</evidence>
<protein>
    <submittedName>
        <fullName evidence="4">Disease resistance protein At3g15700</fullName>
    </submittedName>
</protein>
<dbReference type="PANTHER" id="PTHR36766:SF64">
    <property type="entry name" value="OS12G0206100 PROTEIN"/>
    <property type="match status" value="1"/>
</dbReference>
<dbReference type="GO" id="GO:0006952">
    <property type="term" value="P:defense response"/>
    <property type="evidence" value="ECO:0007669"/>
    <property type="project" value="UniProtKB-KW"/>
</dbReference>
<dbReference type="GO" id="GO:0043531">
    <property type="term" value="F:ADP binding"/>
    <property type="evidence" value="ECO:0007669"/>
    <property type="project" value="InterPro"/>
</dbReference>
<gene>
    <name evidence="4" type="primary">LOC104599842</name>
</gene>
<dbReference type="InParanoid" id="A0A1U8A1K7"/>
<dbReference type="eggNOG" id="KOG4658">
    <property type="taxonomic scope" value="Eukaryota"/>
</dbReference>
<evidence type="ECO:0000313" key="3">
    <source>
        <dbReference type="Proteomes" id="UP000189703"/>
    </source>
</evidence>
<evidence type="ECO:0000256" key="1">
    <source>
        <dbReference type="ARBA" id="ARBA00022821"/>
    </source>
</evidence>
<reference evidence="4" key="1">
    <citation type="submission" date="2025-08" db="UniProtKB">
        <authorList>
            <consortium name="RefSeq"/>
        </authorList>
    </citation>
    <scope>IDENTIFICATION</scope>
</reference>
<feature type="domain" description="NB-ARC" evidence="2">
    <location>
        <begin position="46"/>
        <end position="184"/>
    </location>
</feature>
<dbReference type="InterPro" id="IPR027417">
    <property type="entry name" value="P-loop_NTPase"/>
</dbReference>
<dbReference type="Pfam" id="PF00931">
    <property type="entry name" value="NB-ARC"/>
    <property type="match status" value="1"/>
</dbReference>
<dbReference type="FunFam" id="3.40.50.300:FF:001091">
    <property type="entry name" value="Probable disease resistance protein At1g61300"/>
    <property type="match status" value="1"/>
</dbReference>
<dbReference type="PANTHER" id="PTHR36766">
    <property type="entry name" value="PLANT BROAD-SPECTRUM MILDEW RESISTANCE PROTEIN RPW8"/>
    <property type="match status" value="1"/>
</dbReference>
<dbReference type="KEGG" id="nnu:104599842"/>
<dbReference type="GeneID" id="104599842"/>